<evidence type="ECO:0000313" key="2">
    <source>
        <dbReference type="Proteomes" id="UP000664771"/>
    </source>
</evidence>
<dbReference type="Proteomes" id="UP000664771">
    <property type="component" value="Unassembled WGS sequence"/>
</dbReference>
<reference evidence="1 2" key="1">
    <citation type="submission" date="2021-03" db="EMBL/GenBank/DDBJ databases">
        <title>The complete genome sequence of Acetobacter sacchari TBRC 11175.</title>
        <authorList>
            <person name="Charoenyingcharoen P."/>
            <person name="Yukphan P."/>
        </authorList>
    </citation>
    <scope>NUCLEOTIDE SEQUENCE [LARGE SCALE GENOMIC DNA]</scope>
    <source>
        <strain evidence="1 2">TBRC 11175</strain>
    </source>
</reference>
<protein>
    <submittedName>
        <fullName evidence="1">Uncharacterized protein</fullName>
    </submittedName>
</protein>
<gene>
    <name evidence="1" type="ORF">J2D73_13480</name>
</gene>
<proteinExistence type="predicted"/>
<name>A0ABS3LY08_9PROT</name>
<organism evidence="1 2">
    <name type="scientific">Acetobacter sacchari</name>
    <dbReference type="NCBI Taxonomy" id="2661687"/>
    <lineage>
        <taxon>Bacteria</taxon>
        <taxon>Pseudomonadati</taxon>
        <taxon>Pseudomonadota</taxon>
        <taxon>Alphaproteobacteria</taxon>
        <taxon>Acetobacterales</taxon>
        <taxon>Acetobacteraceae</taxon>
        <taxon>Acetobacter</taxon>
    </lineage>
</organism>
<evidence type="ECO:0000313" key="1">
    <source>
        <dbReference type="EMBL" id="MBO1360799.1"/>
    </source>
</evidence>
<accession>A0ABS3LY08</accession>
<sequence length="119" mass="12748">MIMESDVSLSTALERISQLTSSLGGRLESLQGVMGKIEVPGGNDALSIELQVLDYATQTAFALAGVIGRVAKCPAVIERHMALSLAPILDCITLDDIATFLREGDTVRREEASVEPEIF</sequence>
<dbReference type="EMBL" id="JAFVMF010000014">
    <property type="protein sequence ID" value="MBO1360799.1"/>
    <property type="molecule type" value="Genomic_DNA"/>
</dbReference>
<dbReference type="RefSeq" id="WP_207882043.1">
    <property type="nucleotide sequence ID" value="NZ_JAFVMF010000014.1"/>
</dbReference>
<comment type="caution">
    <text evidence="1">The sequence shown here is derived from an EMBL/GenBank/DDBJ whole genome shotgun (WGS) entry which is preliminary data.</text>
</comment>
<keyword evidence="2" id="KW-1185">Reference proteome</keyword>